<evidence type="ECO:0000256" key="2">
    <source>
        <dbReference type="SAM" id="SignalP"/>
    </source>
</evidence>
<evidence type="ECO:0000313" key="3">
    <source>
        <dbReference type="EMBL" id="OSY89305.1"/>
    </source>
</evidence>
<sequence>MKKVVLFFAIILAISLVTVSCSQNDNEAGEMMHNENGSGEAGEGNHAEGGNEQGESGTRWAKNVTADETLNGIRAIITFNAATNAFEGTFQNLNSNVAQQTRLEVHVFDANGNSTEYGPTPGVDMQPNETRNITLSIPAGTNFVEFTMHPEVGTAGSGG</sequence>
<comment type="caution">
    <text evidence="3">The sequence shown here is derived from an EMBL/GenBank/DDBJ whole genome shotgun (WGS) entry which is preliminary data.</text>
</comment>
<feature type="signal peptide" evidence="2">
    <location>
        <begin position="1"/>
        <end position="24"/>
    </location>
</feature>
<proteinExistence type="predicted"/>
<dbReference type="OrthoDB" id="1495826at2"/>
<protein>
    <recommendedName>
        <fullName evidence="5">Secreted protein</fullName>
    </recommendedName>
</protein>
<accession>A0A1Y2PFU8</accession>
<gene>
    <name evidence="3" type="ORF">WH52_01290</name>
</gene>
<reference evidence="3 4" key="1">
    <citation type="submission" date="2015-03" db="EMBL/GenBank/DDBJ databases">
        <title>Genome sequence of Tenacibaculum sp. S2-2, isolated from intestinal microbiota of sea cucumber, Apostichopus japonicas.</title>
        <authorList>
            <person name="Shao Z."/>
            <person name="Wang L."/>
            <person name="Li X."/>
        </authorList>
    </citation>
    <scope>NUCLEOTIDE SEQUENCE [LARGE SCALE GENOMIC DNA]</scope>
    <source>
        <strain evidence="3 4">S2-2</strain>
    </source>
</reference>
<dbReference type="PROSITE" id="PS51257">
    <property type="entry name" value="PROKAR_LIPOPROTEIN"/>
    <property type="match status" value="1"/>
</dbReference>
<evidence type="ECO:0008006" key="5">
    <source>
        <dbReference type="Google" id="ProtNLM"/>
    </source>
</evidence>
<dbReference type="EMBL" id="LAPZ01000001">
    <property type="protein sequence ID" value="OSY89305.1"/>
    <property type="molecule type" value="Genomic_DNA"/>
</dbReference>
<evidence type="ECO:0000313" key="4">
    <source>
        <dbReference type="Proteomes" id="UP000194221"/>
    </source>
</evidence>
<evidence type="ECO:0000256" key="1">
    <source>
        <dbReference type="SAM" id="MobiDB-lite"/>
    </source>
</evidence>
<feature type="region of interest" description="Disordered" evidence="1">
    <location>
        <begin position="27"/>
        <end position="58"/>
    </location>
</feature>
<dbReference type="InParanoid" id="A0A1Y2PFU8"/>
<keyword evidence="4" id="KW-1185">Reference proteome</keyword>
<organism evidence="3 4">
    <name type="scientific">Tenacibaculum holothuriorum</name>
    <dbReference type="NCBI Taxonomy" id="1635173"/>
    <lineage>
        <taxon>Bacteria</taxon>
        <taxon>Pseudomonadati</taxon>
        <taxon>Bacteroidota</taxon>
        <taxon>Flavobacteriia</taxon>
        <taxon>Flavobacteriales</taxon>
        <taxon>Flavobacteriaceae</taxon>
        <taxon>Tenacibaculum</taxon>
    </lineage>
</organism>
<feature type="chain" id="PRO_5012869971" description="Secreted protein" evidence="2">
    <location>
        <begin position="25"/>
        <end position="159"/>
    </location>
</feature>
<dbReference type="RefSeq" id="WP_086029111.1">
    <property type="nucleotide sequence ID" value="NZ_LAPZ01000001.1"/>
</dbReference>
<dbReference type="AlphaFoldDB" id="A0A1Y2PFU8"/>
<name>A0A1Y2PFU8_9FLAO</name>
<keyword evidence="2" id="KW-0732">Signal</keyword>
<dbReference type="Proteomes" id="UP000194221">
    <property type="component" value="Unassembled WGS sequence"/>
</dbReference>